<evidence type="ECO:0000256" key="3">
    <source>
        <dbReference type="ARBA" id="ARBA00023163"/>
    </source>
</evidence>
<dbReference type="InterPro" id="IPR010982">
    <property type="entry name" value="Lambda_DNA-bd_dom_sf"/>
</dbReference>
<dbReference type="EMBL" id="CP067089">
    <property type="protein sequence ID" value="QQO08990.1"/>
    <property type="molecule type" value="Genomic_DNA"/>
</dbReference>
<dbReference type="InterPro" id="IPR000843">
    <property type="entry name" value="HTH_LacI"/>
</dbReference>
<dbReference type="PANTHER" id="PTHR30146">
    <property type="entry name" value="LACI-RELATED TRANSCRIPTIONAL REPRESSOR"/>
    <property type="match status" value="1"/>
</dbReference>
<dbReference type="PROSITE" id="PS50932">
    <property type="entry name" value="HTH_LACI_2"/>
    <property type="match status" value="1"/>
</dbReference>
<dbReference type="SMART" id="SM00354">
    <property type="entry name" value="HTH_LACI"/>
    <property type="match status" value="1"/>
</dbReference>
<dbReference type="Proteomes" id="UP000595917">
    <property type="component" value="Chromosome"/>
</dbReference>
<dbReference type="KEGG" id="bhc:JFL75_18975"/>
<dbReference type="Pfam" id="PF13377">
    <property type="entry name" value="Peripla_BP_3"/>
    <property type="match status" value="1"/>
</dbReference>
<dbReference type="AlphaFoldDB" id="A0A7T8BAG8"/>
<dbReference type="PANTHER" id="PTHR30146:SF109">
    <property type="entry name" value="HTH-TYPE TRANSCRIPTIONAL REGULATOR GALS"/>
    <property type="match status" value="1"/>
</dbReference>
<dbReference type="InterPro" id="IPR046335">
    <property type="entry name" value="LacI/GalR-like_sensor"/>
</dbReference>
<dbReference type="GO" id="GO:0003700">
    <property type="term" value="F:DNA-binding transcription factor activity"/>
    <property type="evidence" value="ECO:0007669"/>
    <property type="project" value="TreeGrafter"/>
</dbReference>
<keyword evidence="6" id="KW-1185">Reference proteome</keyword>
<dbReference type="GO" id="GO:0000976">
    <property type="term" value="F:transcription cis-regulatory region binding"/>
    <property type="evidence" value="ECO:0007669"/>
    <property type="project" value="TreeGrafter"/>
</dbReference>
<protein>
    <submittedName>
        <fullName evidence="5">LacI family DNA-binding transcriptional regulator</fullName>
    </submittedName>
</protein>
<evidence type="ECO:0000313" key="6">
    <source>
        <dbReference type="Proteomes" id="UP000595917"/>
    </source>
</evidence>
<keyword evidence="1" id="KW-0805">Transcription regulation</keyword>
<dbReference type="SUPFAM" id="SSF47413">
    <property type="entry name" value="lambda repressor-like DNA-binding domains"/>
    <property type="match status" value="1"/>
</dbReference>
<gene>
    <name evidence="5" type="ORF">JFL75_18975</name>
</gene>
<dbReference type="CDD" id="cd01392">
    <property type="entry name" value="HTH_LacI"/>
    <property type="match status" value="1"/>
</dbReference>
<accession>A0A7T8BAG8</accession>
<reference evidence="5" key="1">
    <citation type="submission" date="2021-01" db="EMBL/GenBank/DDBJ databases">
        <title>Description of Breznakiella homolactica.</title>
        <authorList>
            <person name="Song Y."/>
            <person name="Brune A."/>
        </authorList>
    </citation>
    <scope>NUCLEOTIDE SEQUENCE</scope>
    <source>
        <strain evidence="5">RmG30</strain>
    </source>
</reference>
<dbReference type="SUPFAM" id="SSF53822">
    <property type="entry name" value="Periplasmic binding protein-like I"/>
    <property type="match status" value="1"/>
</dbReference>
<evidence type="ECO:0000256" key="2">
    <source>
        <dbReference type="ARBA" id="ARBA00023125"/>
    </source>
</evidence>
<dbReference type="CDD" id="cd06284">
    <property type="entry name" value="PBP1_LacI-like"/>
    <property type="match status" value="1"/>
</dbReference>
<proteinExistence type="predicted"/>
<name>A0A7T8BAG8_9SPIR</name>
<keyword evidence="3" id="KW-0804">Transcription</keyword>
<sequence length="341" mass="37397">MAVKNDRKKSTYQEIAAEAEVSIATVSRILTGASKVKPETRDKVLEIMARHGYDTADLQMVKQPQTSGIIIFNIPSLGNPFYSQIASGAKAAARRHGFQLLVNEEHINSNTIATLTGLIQKVNAAGIITTNHVPTPLLRKLYDTLPLVQCCEFDNELEIPYVSIDDIAATKATMEYLISLGRRRIAFVNGPMRYKYARQRLKGYTESLEKAGMAQDPALVIQLPDVSYDMAVSAVGQLLASPQKPDAFFCISDVYAAAVVKSCARSGINVPRDMMVTGFDNLDIASMVNPAITTVNQPKYQLGFSSCELLVDLINNPQTGVRRILLETELIVRESTSPLIS</sequence>
<evidence type="ECO:0000256" key="1">
    <source>
        <dbReference type="ARBA" id="ARBA00023015"/>
    </source>
</evidence>
<evidence type="ECO:0000313" key="5">
    <source>
        <dbReference type="EMBL" id="QQO08990.1"/>
    </source>
</evidence>
<keyword evidence="2 5" id="KW-0238">DNA-binding</keyword>
<dbReference type="InterPro" id="IPR028082">
    <property type="entry name" value="Peripla_BP_I"/>
</dbReference>
<evidence type="ECO:0000259" key="4">
    <source>
        <dbReference type="PROSITE" id="PS50932"/>
    </source>
</evidence>
<organism evidence="5 6">
    <name type="scientific">Breznakiella homolactica</name>
    <dbReference type="NCBI Taxonomy" id="2798577"/>
    <lineage>
        <taxon>Bacteria</taxon>
        <taxon>Pseudomonadati</taxon>
        <taxon>Spirochaetota</taxon>
        <taxon>Spirochaetia</taxon>
        <taxon>Spirochaetales</taxon>
        <taxon>Breznakiellaceae</taxon>
        <taxon>Breznakiella</taxon>
    </lineage>
</organism>
<dbReference type="Pfam" id="PF00356">
    <property type="entry name" value="LacI"/>
    <property type="match status" value="1"/>
</dbReference>
<dbReference type="Gene3D" id="3.40.50.2300">
    <property type="match status" value="2"/>
</dbReference>
<dbReference type="Gene3D" id="1.10.260.40">
    <property type="entry name" value="lambda repressor-like DNA-binding domains"/>
    <property type="match status" value="1"/>
</dbReference>
<feature type="domain" description="HTH lacI-type" evidence="4">
    <location>
        <begin position="10"/>
        <end position="53"/>
    </location>
</feature>